<organism evidence="5 6">
    <name type="scientific">Acer saccharum</name>
    <name type="common">Sugar maple</name>
    <dbReference type="NCBI Taxonomy" id="4024"/>
    <lineage>
        <taxon>Eukaryota</taxon>
        <taxon>Viridiplantae</taxon>
        <taxon>Streptophyta</taxon>
        <taxon>Embryophyta</taxon>
        <taxon>Tracheophyta</taxon>
        <taxon>Spermatophyta</taxon>
        <taxon>Magnoliopsida</taxon>
        <taxon>eudicotyledons</taxon>
        <taxon>Gunneridae</taxon>
        <taxon>Pentapetalae</taxon>
        <taxon>rosids</taxon>
        <taxon>malvids</taxon>
        <taxon>Sapindales</taxon>
        <taxon>Sapindaceae</taxon>
        <taxon>Hippocastanoideae</taxon>
        <taxon>Acereae</taxon>
        <taxon>Acer</taxon>
    </lineage>
</organism>
<accession>A0AA39W0F0</accession>
<reference evidence="5" key="2">
    <citation type="submission" date="2023-06" db="EMBL/GenBank/DDBJ databases">
        <authorList>
            <person name="Swenson N.G."/>
            <person name="Wegrzyn J.L."/>
            <person name="Mcevoy S.L."/>
        </authorList>
    </citation>
    <scope>NUCLEOTIDE SEQUENCE</scope>
    <source>
        <strain evidence="5">NS2018</strain>
        <tissue evidence="5">Leaf</tissue>
    </source>
</reference>
<name>A0AA39W0F0_ACESA</name>
<gene>
    <name evidence="5" type="ORF">LWI29_024737</name>
</gene>
<dbReference type="CDD" id="cd03784">
    <property type="entry name" value="GT1_Gtf-like"/>
    <property type="match status" value="1"/>
</dbReference>
<dbReference type="Proteomes" id="UP001168877">
    <property type="component" value="Unassembled WGS sequence"/>
</dbReference>
<evidence type="ECO:0000256" key="2">
    <source>
        <dbReference type="ARBA" id="ARBA00022676"/>
    </source>
</evidence>
<sequence>MSFYVSLGSFLLVSSTQMDEIVAGSVLYVRFLFVARGEHLSYLTDLFKDGCGDIDDQMGMVVPWCEQLRVLSHTSVGGFRTRCGFNSTLEALCAGVPMLTFPIFSDQVPNSKQIVEYWKVGWRVKRETGSDYLVSREEISELVKRFMDSDSDNKKEMTQ</sequence>
<proteinExistence type="inferred from homology"/>
<dbReference type="SUPFAM" id="SSF53756">
    <property type="entry name" value="UDP-Glycosyltransferase/glycogen phosphorylase"/>
    <property type="match status" value="1"/>
</dbReference>
<keyword evidence="3" id="KW-0808">Transferase</keyword>
<dbReference type="PANTHER" id="PTHR11926">
    <property type="entry name" value="GLUCOSYL/GLUCURONOSYL TRANSFERASES"/>
    <property type="match status" value="1"/>
</dbReference>
<dbReference type="GO" id="GO:0080044">
    <property type="term" value="F:quercetin 7-O-glucosyltransferase activity"/>
    <property type="evidence" value="ECO:0007669"/>
    <property type="project" value="TreeGrafter"/>
</dbReference>
<feature type="chain" id="PRO_5041364846" evidence="4">
    <location>
        <begin position="19"/>
        <end position="159"/>
    </location>
</feature>
<dbReference type="PANTHER" id="PTHR11926:SF774">
    <property type="entry name" value="UDP-GLYCOSYLTRANSFERASE 85A1-RELATED"/>
    <property type="match status" value="1"/>
</dbReference>
<dbReference type="Pfam" id="PF00201">
    <property type="entry name" value="UDPGT"/>
    <property type="match status" value="1"/>
</dbReference>
<comment type="caution">
    <text evidence="5">The sequence shown here is derived from an EMBL/GenBank/DDBJ whole genome shotgun (WGS) entry which is preliminary data.</text>
</comment>
<evidence type="ECO:0000313" key="6">
    <source>
        <dbReference type="Proteomes" id="UP001168877"/>
    </source>
</evidence>
<dbReference type="EMBL" id="JAUESC010000002">
    <property type="protein sequence ID" value="KAK0605259.1"/>
    <property type="molecule type" value="Genomic_DNA"/>
</dbReference>
<dbReference type="InterPro" id="IPR002213">
    <property type="entry name" value="UDP_glucos_trans"/>
</dbReference>
<keyword evidence="4" id="KW-0732">Signal</keyword>
<dbReference type="Gene3D" id="3.40.50.2000">
    <property type="entry name" value="Glycogen Phosphorylase B"/>
    <property type="match status" value="1"/>
</dbReference>
<evidence type="ECO:0000256" key="3">
    <source>
        <dbReference type="ARBA" id="ARBA00022679"/>
    </source>
</evidence>
<reference evidence="5" key="1">
    <citation type="journal article" date="2022" name="Plant J.">
        <title>Strategies of tolerance reflected in two North American maple genomes.</title>
        <authorList>
            <person name="McEvoy S.L."/>
            <person name="Sezen U.U."/>
            <person name="Trouern-Trend A."/>
            <person name="McMahon S.M."/>
            <person name="Schaberg P.G."/>
            <person name="Yang J."/>
            <person name="Wegrzyn J.L."/>
            <person name="Swenson N.G."/>
        </authorList>
    </citation>
    <scope>NUCLEOTIDE SEQUENCE</scope>
    <source>
        <strain evidence="5">NS2018</strain>
    </source>
</reference>
<dbReference type="GO" id="GO:0080043">
    <property type="term" value="F:quercetin 3-O-glucosyltransferase activity"/>
    <property type="evidence" value="ECO:0007669"/>
    <property type="project" value="TreeGrafter"/>
</dbReference>
<dbReference type="AlphaFoldDB" id="A0AA39W0F0"/>
<feature type="signal peptide" evidence="4">
    <location>
        <begin position="1"/>
        <end position="18"/>
    </location>
</feature>
<comment type="similarity">
    <text evidence="1">Belongs to the UDP-glycosyltransferase family.</text>
</comment>
<keyword evidence="2" id="KW-0328">Glycosyltransferase</keyword>
<evidence type="ECO:0000313" key="5">
    <source>
        <dbReference type="EMBL" id="KAK0605259.1"/>
    </source>
</evidence>
<evidence type="ECO:0000256" key="4">
    <source>
        <dbReference type="SAM" id="SignalP"/>
    </source>
</evidence>
<evidence type="ECO:0000256" key="1">
    <source>
        <dbReference type="ARBA" id="ARBA00009995"/>
    </source>
</evidence>
<keyword evidence="6" id="KW-1185">Reference proteome</keyword>
<protein>
    <submittedName>
        <fullName evidence="5">Uncharacterized protein</fullName>
    </submittedName>
</protein>